<evidence type="ECO:0000256" key="10">
    <source>
        <dbReference type="RuleBase" id="RU361152"/>
    </source>
</evidence>
<feature type="site" description="Increases basicity of active site Tyr" evidence="9">
    <location>
        <position position="112"/>
    </location>
</feature>
<protein>
    <submittedName>
        <fullName evidence="12">GH4</fullName>
        <ecNumber evidence="12">3.2.1.22</ecNumber>
    </submittedName>
</protein>
<evidence type="ECO:0000256" key="7">
    <source>
        <dbReference type="PIRSR" id="PIRSR601088-2"/>
    </source>
</evidence>
<proteinExistence type="inferred from homology"/>
<evidence type="ECO:0000256" key="5">
    <source>
        <dbReference type="ARBA" id="ARBA00023211"/>
    </source>
</evidence>
<dbReference type="InterPro" id="IPR015955">
    <property type="entry name" value="Lactate_DH/Glyco_Ohase_4_C"/>
</dbReference>
<sequence>MAKAKIAFIGAGSTVFARNLLQDLFTFPELHGSTIALMDIDPGRLADTEGVARKLADDAGASPTVEATTDLRRALDGADYAVNMIQVGGYKPATVTDFEIPKKYGLRQTIGDTLGIGGIMRALRTIPVMLEMGRRMEEVCPDVLFLNYSNPMAMLCMAMERATTIRTVGLCHSVQGTAADLAGWLDVPFDEVDYLCAGINHVAFYLRFERDGEDLYPALRALAESGDYPAWERVRFEVFRRFGHFVTESSEHFSEYVPWFIKPGRADLIDRYNVPLDEYPARCVDQIAEWGEFREALTAADPDALPRYEAARAGQLHGMTERRLAMVAKEDPSRADRLRQAELAAEAEHAGGHSGEYGTLIIHSAETGEPRVVYGNVPNRYPGPITNLPAGCCVEVPCLVDRLGVQPTVVGALPPQLAALMRTNIGVQELTVEAALTGKREHVYQAALLDPHTAAELDPEQIVSLVDDLLAAHGEMMPALA</sequence>
<comment type="cofactor">
    <cofactor evidence="10">
        <name>NAD(+)</name>
        <dbReference type="ChEBI" id="CHEBI:57540"/>
    </cofactor>
    <text evidence="10">Binds 1 NAD(+) per subunit.</text>
</comment>
<dbReference type="GO" id="GO:0016616">
    <property type="term" value="F:oxidoreductase activity, acting on the CH-OH group of donors, NAD or NADP as acceptor"/>
    <property type="evidence" value="ECO:0007669"/>
    <property type="project" value="InterPro"/>
</dbReference>
<accession>A0A6J4VFZ9</accession>
<feature type="domain" description="Glycosyl hydrolase family 4 C-terminal" evidence="11">
    <location>
        <begin position="196"/>
        <end position="453"/>
    </location>
</feature>
<dbReference type="SUPFAM" id="SSF51735">
    <property type="entry name" value="NAD(P)-binding Rossmann-fold domains"/>
    <property type="match status" value="1"/>
</dbReference>
<evidence type="ECO:0000256" key="2">
    <source>
        <dbReference type="ARBA" id="ARBA00022723"/>
    </source>
</evidence>
<dbReference type="SUPFAM" id="SSF56327">
    <property type="entry name" value="LDH C-terminal domain-like"/>
    <property type="match status" value="1"/>
</dbReference>
<dbReference type="GO" id="GO:0005975">
    <property type="term" value="P:carbohydrate metabolic process"/>
    <property type="evidence" value="ECO:0007669"/>
    <property type="project" value="InterPro"/>
</dbReference>
<keyword evidence="5 8" id="KW-0464">Manganese</keyword>
<dbReference type="GO" id="GO:0046872">
    <property type="term" value="F:metal ion binding"/>
    <property type="evidence" value="ECO:0007669"/>
    <property type="project" value="UniProtKB-KW"/>
</dbReference>
<evidence type="ECO:0000259" key="11">
    <source>
        <dbReference type="Pfam" id="PF11975"/>
    </source>
</evidence>
<dbReference type="PANTHER" id="PTHR32092:SF6">
    <property type="entry name" value="ALPHA-GALACTOSIDASE"/>
    <property type="match status" value="1"/>
</dbReference>
<dbReference type="Pfam" id="PF02056">
    <property type="entry name" value="Glyco_hydro_4"/>
    <property type="match status" value="1"/>
</dbReference>
<dbReference type="AlphaFoldDB" id="A0A6J4VFZ9"/>
<dbReference type="Gene3D" id="3.40.50.720">
    <property type="entry name" value="NAD(P)-binding Rossmann-like Domain"/>
    <property type="match status" value="1"/>
</dbReference>
<dbReference type="PANTHER" id="PTHR32092">
    <property type="entry name" value="6-PHOSPHO-BETA-GLUCOSIDASE-RELATED"/>
    <property type="match status" value="1"/>
</dbReference>
<organism evidence="12">
    <name type="scientific">uncultured Thermomicrobiales bacterium</name>
    <dbReference type="NCBI Taxonomy" id="1645740"/>
    <lineage>
        <taxon>Bacteria</taxon>
        <taxon>Pseudomonadati</taxon>
        <taxon>Thermomicrobiota</taxon>
        <taxon>Thermomicrobia</taxon>
        <taxon>Thermomicrobiales</taxon>
        <taxon>environmental samples</taxon>
    </lineage>
</organism>
<dbReference type="GO" id="GO:0004557">
    <property type="term" value="F:alpha-galactosidase activity"/>
    <property type="evidence" value="ECO:0007669"/>
    <property type="project" value="UniProtKB-EC"/>
</dbReference>
<dbReference type="EMBL" id="CADCWF010000296">
    <property type="protein sequence ID" value="CAA9575320.1"/>
    <property type="molecule type" value="Genomic_DNA"/>
</dbReference>
<dbReference type="CDD" id="cd05297">
    <property type="entry name" value="GH4_alpha_glucosidase_galactosidase"/>
    <property type="match status" value="1"/>
</dbReference>
<evidence type="ECO:0000256" key="1">
    <source>
        <dbReference type="ARBA" id="ARBA00010141"/>
    </source>
</evidence>
<comment type="similarity">
    <text evidence="1 10">Belongs to the glycosyl hydrolase 4 family.</text>
</comment>
<keyword evidence="4 10" id="KW-0520">NAD</keyword>
<evidence type="ECO:0000256" key="8">
    <source>
        <dbReference type="PIRSR" id="PIRSR601088-3"/>
    </source>
</evidence>
<keyword evidence="8" id="KW-0533">Nickel</keyword>
<gene>
    <name evidence="12" type="ORF">AVDCRST_MAG59-4051</name>
</gene>
<dbReference type="InterPro" id="IPR022616">
    <property type="entry name" value="Glyco_hydro_4_C"/>
</dbReference>
<dbReference type="NCBIfam" id="NF011657">
    <property type="entry name" value="PRK15076.1"/>
    <property type="match status" value="1"/>
</dbReference>
<evidence type="ECO:0000256" key="6">
    <source>
        <dbReference type="ARBA" id="ARBA00023295"/>
    </source>
</evidence>
<dbReference type="InterPro" id="IPR036291">
    <property type="entry name" value="NAD(P)-bd_dom_sf"/>
</dbReference>
<evidence type="ECO:0000256" key="3">
    <source>
        <dbReference type="ARBA" id="ARBA00022801"/>
    </source>
</evidence>
<evidence type="ECO:0000313" key="12">
    <source>
        <dbReference type="EMBL" id="CAA9575320.1"/>
    </source>
</evidence>
<name>A0A6J4VFZ9_9BACT</name>
<dbReference type="Gene3D" id="3.90.110.10">
    <property type="entry name" value="Lactate dehydrogenase/glycoside hydrolase, family 4, C-terminal"/>
    <property type="match status" value="1"/>
</dbReference>
<dbReference type="PRINTS" id="PR00732">
    <property type="entry name" value="GLHYDRLASE4"/>
</dbReference>
<feature type="binding site" evidence="7">
    <location>
        <position position="150"/>
    </location>
    <ligand>
        <name>substrate</name>
    </ligand>
</feature>
<keyword evidence="3 10" id="KW-0378">Hydrolase</keyword>
<keyword evidence="8" id="KW-0408">Iron</keyword>
<dbReference type="InterPro" id="IPR001088">
    <property type="entry name" value="Glyco_hydro_4"/>
</dbReference>
<keyword evidence="8" id="KW-0170">Cobalt</keyword>
<dbReference type="Pfam" id="PF11975">
    <property type="entry name" value="Glyco_hydro_4C"/>
    <property type="match status" value="1"/>
</dbReference>
<reference evidence="12" key="1">
    <citation type="submission" date="2020-02" db="EMBL/GenBank/DDBJ databases">
        <authorList>
            <person name="Meier V. D."/>
        </authorList>
    </citation>
    <scope>NUCLEOTIDE SEQUENCE</scope>
    <source>
        <strain evidence="12">AVDCRST_MAG59</strain>
    </source>
</reference>
<evidence type="ECO:0000256" key="4">
    <source>
        <dbReference type="ARBA" id="ARBA00023027"/>
    </source>
</evidence>
<feature type="binding site" evidence="8">
    <location>
        <position position="171"/>
    </location>
    <ligand>
        <name>Mn(2+)</name>
        <dbReference type="ChEBI" id="CHEBI:29035"/>
    </ligand>
</feature>
<keyword evidence="6 10" id="KW-0326">Glycosidase</keyword>
<keyword evidence="2 8" id="KW-0479">Metal-binding</keyword>
<feature type="binding site" evidence="8">
    <location>
        <position position="201"/>
    </location>
    <ligand>
        <name>Mn(2+)</name>
        <dbReference type="ChEBI" id="CHEBI:29035"/>
    </ligand>
</feature>
<evidence type="ECO:0000256" key="9">
    <source>
        <dbReference type="PIRSR" id="PIRSR601088-4"/>
    </source>
</evidence>
<dbReference type="EC" id="3.2.1.22" evidence="12"/>